<organism evidence="1 2">
    <name type="scientific">Zostera marina</name>
    <name type="common">Eelgrass</name>
    <dbReference type="NCBI Taxonomy" id="29655"/>
    <lineage>
        <taxon>Eukaryota</taxon>
        <taxon>Viridiplantae</taxon>
        <taxon>Streptophyta</taxon>
        <taxon>Embryophyta</taxon>
        <taxon>Tracheophyta</taxon>
        <taxon>Spermatophyta</taxon>
        <taxon>Magnoliopsida</taxon>
        <taxon>Liliopsida</taxon>
        <taxon>Zosteraceae</taxon>
        <taxon>Zostera</taxon>
    </lineage>
</organism>
<gene>
    <name evidence="1" type="ORF">ZOSMA_77G00010</name>
</gene>
<dbReference type="EMBL" id="LFYR01001945">
    <property type="protein sequence ID" value="KMZ58344.1"/>
    <property type="molecule type" value="Genomic_DNA"/>
</dbReference>
<keyword evidence="2" id="KW-1185">Reference proteome</keyword>
<reference evidence="2" key="1">
    <citation type="journal article" date="2016" name="Nature">
        <title>The genome of the seagrass Zostera marina reveals angiosperm adaptation to the sea.</title>
        <authorList>
            <person name="Olsen J.L."/>
            <person name="Rouze P."/>
            <person name="Verhelst B."/>
            <person name="Lin Y.-C."/>
            <person name="Bayer T."/>
            <person name="Collen J."/>
            <person name="Dattolo E."/>
            <person name="De Paoli E."/>
            <person name="Dittami S."/>
            <person name="Maumus F."/>
            <person name="Michel G."/>
            <person name="Kersting A."/>
            <person name="Lauritano C."/>
            <person name="Lohaus R."/>
            <person name="Toepel M."/>
            <person name="Tonon T."/>
            <person name="Vanneste K."/>
            <person name="Amirebrahimi M."/>
            <person name="Brakel J."/>
            <person name="Bostroem C."/>
            <person name="Chovatia M."/>
            <person name="Grimwood J."/>
            <person name="Jenkins J.W."/>
            <person name="Jueterbock A."/>
            <person name="Mraz A."/>
            <person name="Stam W.T."/>
            <person name="Tice H."/>
            <person name="Bornberg-Bauer E."/>
            <person name="Green P.J."/>
            <person name="Pearson G.A."/>
            <person name="Procaccini G."/>
            <person name="Duarte C.M."/>
            <person name="Schmutz J."/>
            <person name="Reusch T.B.H."/>
            <person name="Van de Peer Y."/>
        </authorList>
    </citation>
    <scope>NUCLEOTIDE SEQUENCE [LARGE SCALE GENOMIC DNA]</scope>
    <source>
        <strain evidence="2">cv. Finnish</strain>
    </source>
</reference>
<evidence type="ECO:0000313" key="1">
    <source>
        <dbReference type="EMBL" id="KMZ58344.1"/>
    </source>
</evidence>
<protein>
    <submittedName>
        <fullName evidence="1">Uncharacterized protein</fullName>
    </submittedName>
</protein>
<proteinExistence type="predicted"/>
<dbReference type="AlphaFoldDB" id="A0A0K9NNI3"/>
<name>A0A0K9NNI3_ZOSMR</name>
<sequence length="74" mass="8593">MFRSELSRSKSSLSSINNFTSLRKHRRSCFRSMISWDFVSSCICRNSTKSSSCAFFLSIFSHSQAKLYLYCREG</sequence>
<accession>A0A0K9NNI3</accession>
<evidence type="ECO:0000313" key="2">
    <source>
        <dbReference type="Proteomes" id="UP000036987"/>
    </source>
</evidence>
<comment type="caution">
    <text evidence="1">The sequence shown here is derived from an EMBL/GenBank/DDBJ whole genome shotgun (WGS) entry which is preliminary data.</text>
</comment>
<dbReference type="Proteomes" id="UP000036987">
    <property type="component" value="Unassembled WGS sequence"/>
</dbReference>